<name>A0A1K1SEP3_9BACT</name>
<accession>A0A1K1SEP3</accession>
<evidence type="ECO:0000313" key="4">
    <source>
        <dbReference type="EMBL" id="WQG87933.1"/>
    </source>
</evidence>
<feature type="signal peptide" evidence="2">
    <location>
        <begin position="1"/>
        <end position="22"/>
    </location>
</feature>
<feature type="compositionally biased region" description="Polar residues" evidence="1">
    <location>
        <begin position="36"/>
        <end position="53"/>
    </location>
</feature>
<dbReference type="Proteomes" id="UP001326715">
    <property type="component" value="Chromosome"/>
</dbReference>
<evidence type="ECO:0000256" key="1">
    <source>
        <dbReference type="SAM" id="MobiDB-lite"/>
    </source>
</evidence>
<feature type="region of interest" description="Disordered" evidence="1">
    <location>
        <begin position="35"/>
        <end position="58"/>
    </location>
</feature>
<organism evidence="3 5">
    <name type="scientific">Chitinophaga sancti</name>
    <dbReference type="NCBI Taxonomy" id="1004"/>
    <lineage>
        <taxon>Bacteria</taxon>
        <taxon>Pseudomonadati</taxon>
        <taxon>Bacteroidota</taxon>
        <taxon>Chitinophagia</taxon>
        <taxon>Chitinophagales</taxon>
        <taxon>Chitinophagaceae</taxon>
        <taxon>Chitinophaga</taxon>
    </lineage>
</organism>
<dbReference type="InterPro" id="IPR046111">
    <property type="entry name" value="DUF6048"/>
</dbReference>
<dbReference type="EMBL" id="CP140154">
    <property type="protein sequence ID" value="WQG87933.1"/>
    <property type="molecule type" value="Genomic_DNA"/>
</dbReference>
<evidence type="ECO:0000256" key="2">
    <source>
        <dbReference type="SAM" id="SignalP"/>
    </source>
</evidence>
<keyword evidence="6" id="KW-1185">Reference proteome</keyword>
<dbReference type="STRING" id="1004.SAMN05661012_05222"/>
<feature type="chain" id="PRO_5013086089" evidence="2">
    <location>
        <begin position="23"/>
        <end position="283"/>
    </location>
</feature>
<evidence type="ECO:0000313" key="6">
    <source>
        <dbReference type="Proteomes" id="UP001326715"/>
    </source>
</evidence>
<reference evidence="4 6" key="2">
    <citation type="submission" date="2023-11" db="EMBL/GenBank/DDBJ databases">
        <title>MicrobeMod: A computational toolkit for identifying prokaryotic methylation and restriction-modification with nanopore sequencing.</title>
        <authorList>
            <person name="Crits-Christoph A."/>
            <person name="Kang S.C."/>
            <person name="Lee H."/>
            <person name="Ostrov N."/>
        </authorList>
    </citation>
    <scope>NUCLEOTIDE SEQUENCE [LARGE SCALE GENOMIC DNA]</scope>
    <source>
        <strain evidence="4 6">ATCC 23090</strain>
    </source>
</reference>
<sequence>MVIFRTLLYTLFISLFAVSAQAQVKKDTIPAAVKRPSTTSFKSPSAKDTTSPKAKSAKDSATLKAGPLANKIEDSIYLSNGGIRLGLDISRFTLLYFQPYRKDVTVQADVRLGQKIYGAIETGWNSTSHSTDTTYSYKGSGIYSTIGIDYDFMKKKETTEQNMLYAGIRYGFARNTYEVSHFIMTNDYWHTTIEGNYPKTTITAHWIELVFGLRVEAAKNLFLGWGIREKIMLHSSAEDSHPPIVIPGYGSGTKRSQFDMTYTVSYMIPLYKVKVHVPRDGKK</sequence>
<dbReference type="Proteomes" id="UP000183788">
    <property type="component" value="Unassembled WGS sequence"/>
</dbReference>
<gene>
    <name evidence="3" type="ORF">SAMN05661012_05222</name>
    <name evidence="4" type="ORF">SR876_23680</name>
</gene>
<dbReference type="RefSeq" id="WP_072364238.1">
    <property type="nucleotide sequence ID" value="NZ_CP139972.1"/>
</dbReference>
<proteinExistence type="predicted"/>
<evidence type="ECO:0000313" key="3">
    <source>
        <dbReference type="EMBL" id="SFW82397.1"/>
    </source>
</evidence>
<dbReference type="EMBL" id="FPIZ01000021">
    <property type="protein sequence ID" value="SFW82397.1"/>
    <property type="molecule type" value="Genomic_DNA"/>
</dbReference>
<dbReference type="Pfam" id="PF19515">
    <property type="entry name" value="DUF6048"/>
    <property type="match status" value="1"/>
</dbReference>
<keyword evidence="2" id="KW-0732">Signal</keyword>
<reference evidence="3 5" key="1">
    <citation type="submission" date="2016-11" db="EMBL/GenBank/DDBJ databases">
        <authorList>
            <person name="Jaros S."/>
            <person name="Januszkiewicz K."/>
            <person name="Wedrychowicz H."/>
        </authorList>
    </citation>
    <scope>NUCLEOTIDE SEQUENCE [LARGE SCALE GENOMIC DNA]</scope>
    <source>
        <strain evidence="3 5">DSM 784</strain>
    </source>
</reference>
<dbReference type="OrthoDB" id="1199048at2"/>
<protein>
    <submittedName>
        <fullName evidence="4">DUF6048 family protein</fullName>
    </submittedName>
</protein>
<dbReference type="AlphaFoldDB" id="A0A1K1SEP3"/>
<evidence type="ECO:0000313" key="5">
    <source>
        <dbReference type="Proteomes" id="UP000183788"/>
    </source>
</evidence>